<feature type="transmembrane region" description="Helical" evidence="1">
    <location>
        <begin position="98"/>
        <end position="117"/>
    </location>
</feature>
<sequence length="133" mass="15424">MGRSVASSHGHSILLFVSHLFYMSVNVPSSLYILFVVCLFYDASSPLFSSHATVYIRFVLAYLCYPYPSQSSKYRSILLPSEQDFDVIDFCRFFALRLLTYCTLAFWYLGLGPTIPYRSLRSRMIKISRSKWI</sequence>
<comment type="caution">
    <text evidence="2">The sequence shown here is derived from an EMBL/GenBank/DDBJ whole genome shotgun (WGS) entry which is preliminary data.</text>
</comment>
<dbReference type="Proteomes" id="UP000807025">
    <property type="component" value="Unassembled WGS sequence"/>
</dbReference>
<keyword evidence="1" id="KW-0472">Membrane</keyword>
<protein>
    <recommendedName>
        <fullName evidence="4">Transmembrane protein</fullName>
    </recommendedName>
</protein>
<dbReference type="AlphaFoldDB" id="A0A9P5ZPF8"/>
<gene>
    <name evidence="2" type="ORF">BDN71DRAFT_94504</name>
</gene>
<evidence type="ECO:0000313" key="3">
    <source>
        <dbReference type="Proteomes" id="UP000807025"/>
    </source>
</evidence>
<evidence type="ECO:0000256" key="1">
    <source>
        <dbReference type="SAM" id="Phobius"/>
    </source>
</evidence>
<evidence type="ECO:0000313" key="2">
    <source>
        <dbReference type="EMBL" id="KAF9491195.1"/>
    </source>
</evidence>
<keyword evidence="1" id="KW-0812">Transmembrane</keyword>
<dbReference type="EMBL" id="MU154624">
    <property type="protein sequence ID" value="KAF9491195.1"/>
    <property type="molecule type" value="Genomic_DNA"/>
</dbReference>
<keyword evidence="1" id="KW-1133">Transmembrane helix</keyword>
<feature type="transmembrane region" description="Helical" evidence="1">
    <location>
        <begin position="20"/>
        <end position="41"/>
    </location>
</feature>
<evidence type="ECO:0008006" key="4">
    <source>
        <dbReference type="Google" id="ProtNLM"/>
    </source>
</evidence>
<proteinExistence type="predicted"/>
<keyword evidence="3" id="KW-1185">Reference proteome</keyword>
<reference evidence="2" key="1">
    <citation type="submission" date="2020-11" db="EMBL/GenBank/DDBJ databases">
        <authorList>
            <consortium name="DOE Joint Genome Institute"/>
            <person name="Ahrendt S."/>
            <person name="Riley R."/>
            <person name="Andreopoulos W."/>
            <person name="Labutti K."/>
            <person name="Pangilinan J."/>
            <person name="Ruiz-Duenas F.J."/>
            <person name="Barrasa J.M."/>
            <person name="Sanchez-Garcia M."/>
            <person name="Camarero S."/>
            <person name="Miyauchi S."/>
            <person name="Serrano A."/>
            <person name="Linde D."/>
            <person name="Babiker R."/>
            <person name="Drula E."/>
            <person name="Ayuso-Fernandez I."/>
            <person name="Pacheco R."/>
            <person name="Padilla G."/>
            <person name="Ferreira P."/>
            <person name="Barriuso J."/>
            <person name="Kellner H."/>
            <person name="Castanera R."/>
            <person name="Alfaro M."/>
            <person name="Ramirez L."/>
            <person name="Pisabarro A.G."/>
            <person name="Kuo A."/>
            <person name="Tritt A."/>
            <person name="Lipzen A."/>
            <person name="He G."/>
            <person name="Yan M."/>
            <person name="Ng V."/>
            <person name="Cullen D."/>
            <person name="Martin F."/>
            <person name="Rosso M.-N."/>
            <person name="Henrissat B."/>
            <person name="Hibbett D."/>
            <person name="Martinez A.T."/>
            <person name="Grigoriev I.V."/>
        </authorList>
    </citation>
    <scope>NUCLEOTIDE SEQUENCE</scope>
    <source>
        <strain evidence="2">ATCC 90797</strain>
    </source>
</reference>
<name>A0A9P5ZPF8_PLEER</name>
<accession>A0A9P5ZPF8</accession>
<organism evidence="2 3">
    <name type="scientific">Pleurotus eryngii</name>
    <name type="common">Boletus of the steppes</name>
    <dbReference type="NCBI Taxonomy" id="5323"/>
    <lineage>
        <taxon>Eukaryota</taxon>
        <taxon>Fungi</taxon>
        <taxon>Dikarya</taxon>
        <taxon>Basidiomycota</taxon>
        <taxon>Agaricomycotina</taxon>
        <taxon>Agaricomycetes</taxon>
        <taxon>Agaricomycetidae</taxon>
        <taxon>Agaricales</taxon>
        <taxon>Pleurotineae</taxon>
        <taxon>Pleurotaceae</taxon>
        <taxon>Pleurotus</taxon>
    </lineage>
</organism>